<evidence type="ECO:0000313" key="3">
    <source>
        <dbReference type="Proteomes" id="UP001459277"/>
    </source>
</evidence>
<sequence length="248" mass="29041">MDQSKFMLAPLSMIDAKYTLWRLGVAYVNQLREEFDYVKFNRTCLMPSLSIEDAPTPNIPIDPPHLPWTVYAYGPDGYARDRLEHEELVWLAENLKLEVTQYSKDLYGPKGPDYLGNDDDDDDDDNDGDSGEDSEVTPSYQPRKRRFRKEVNFFTGSPLLLQIWLSKRLCLLQSPAVPLRQYLPKHYRDCRPKRAKMSLKEFTELMECINAMEWWRMSSMAHHSLKDNYVPLVGYLYCSNYSTCRIAR</sequence>
<feature type="compositionally biased region" description="Acidic residues" evidence="1">
    <location>
        <begin position="116"/>
        <end position="135"/>
    </location>
</feature>
<proteinExistence type="predicted"/>
<protein>
    <submittedName>
        <fullName evidence="2">Uncharacterized protein</fullName>
    </submittedName>
</protein>
<reference evidence="2 3" key="1">
    <citation type="submission" date="2024-01" db="EMBL/GenBank/DDBJ databases">
        <title>A telomere-to-telomere, gap-free genome of sweet tea (Lithocarpus litseifolius).</title>
        <authorList>
            <person name="Zhou J."/>
        </authorList>
    </citation>
    <scope>NUCLEOTIDE SEQUENCE [LARGE SCALE GENOMIC DNA]</scope>
    <source>
        <strain evidence="2">Zhou-2022a</strain>
        <tissue evidence="2">Leaf</tissue>
    </source>
</reference>
<keyword evidence="3" id="KW-1185">Reference proteome</keyword>
<accession>A0AAW2D5A8</accession>
<comment type="caution">
    <text evidence="2">The sequence shown here is derived from an EMBL/GenBank/DDBJ whole genome shotgun (WGS) entry which is preliminary data.</text>
</comment>
<evidence type="ECO:0000313" key="2">
    <source>
        <dbReference type="EMBL" id="KAL0004883.1"/>
    </source>
</evidence>
<name>A0AAW2D5A8_9ROSI</name>
<organism evidence="2 3">
    <name type="scientific">Lithocarpus litseifolius</name>
    <dbReference type="NCBI Taxonomy" id="425828"/>
    <lineage>
        <taxon>Eukaryota</taxon>
        <taxon>Viridiplantae</taxon>
        <taxon>Streptophyta</taxon>
        <taxon>Embryophyta</taxon>
        <taxon>Tracheophyta</taxon>
        <taxon>Spermatophyta</taxon>
        <taxon>Magnoliopsida</taxon>
        <taxon>eudicotyledons</taxon>
        <taxon>Gunneridae</taxon>
        <taxon>Pentapetalae</taxon>
        <taxon>rosids</taxon>
        <taxon>fabids</taxon>
        <taxon>Fagales</taxon>
        <taxon>Fagaceae</taxon>
        <taxon>Lithocarpus</taxon>
    </lineage>
</organism>
<dbReference type="EMBL" id="JAZDWU010000004">
    <property type="protein sequence ID" value="KAL0004883.1"/>
    <property type="molecule type" value="Genomic_DNA"/>
</dbReference>
<dbReference type="AlphaFoldDB" id="A0AAW2D5A8"/>
<evidence type="ECO:0000256" key="1">
    <source>
        <dbReference type="SAM" id="MobiDB-lite"/>
    </source>
</evidence>
<dbReference type="Proteomes" id="UP001459277">
    <property type="component" value="Unassembled WGS sequence"/>
</dbReference>
<gene>
    <name evidence="2" type="ORF">SO802_012444</name>
</gene>
<feature type="region of interest" description="Disordered" evidence="1">
    <location>
        <begin position="108"/>
        <end position="141"/>
    </location>
</feature>